<protein>
    <recommendedName>
        <fullName evidence="4">RxLR effector protein</fullName>
    </recommendedName>
</protein>
<gene>
    <name evidence="2" type="ORF">HBR001_LOCUS2746</name>
</gene>
<evidence type="ECO:0000256" key="1">
    <source>
        <dbReference type="SAM" id="SignalP"/>
    </source>
</evidence>
<comment type="caution">
    <text evidence="2">The sequence shown here is derived from an EMBL/GenBank/DDBJ whole genome shotgun (WGS) entry which is preliminary data.</text>
</comment>
<feature type="signal peptide" evidence="1">
    <location>
        <begin position="1"/>
        <end position="20"/>
    </location>
</feature>
<evidence type="ECO:0000313" key="3">
    <source>
        <dbReference type="Proteomes" id="UP001162031"/>
    </source>
</evidence>
<organism evidence="2 3">
    <name type="scientific">Hyaloperonospora brassicae</name>
    <name type="common">Brassica downy mildew</name>
    <name type="synonym">Peronospora brassicae</name>
    <dbReference type="NCBI Taxonomy" id="162125"/>
    <lineage>
        <taxon>Eukaryota</taxon>
        <taxon>Sar</taxon>
        <taxon>Stramenopiles</taxon>
        <taxon>Oomycota</taxon>
        <taxon>Peronosporomycetes</taxon>
        <taxon>Peronosporales</taxon>
        <taxon>Peronosporaceae</taxon>
        <taxon>Hyaloperonospora</taxon>
    </lineage>
</organism>
<name>A0AAV0THD8_HYABA</name>
<proteinExistence type="predicted"/>
<evidence type="ECO:0008006" key="4">
    <source>
        <dbReference type="Google" id="ProtNLM"/>
    </source>
</evidence>
<keyword evidence="3" id="KW-1185">Reference proteome</keyword>
<evidence type="ECO:0000313" key="2">
    <source>
        <dbReference type="EMBL" id="CAI5721940.1"/>
    </source>
</evidence>
<dbReference type="Proteomes" id="UP001162031">
    <property type="component" value="Unassembled WGS sequence"/>
</dbReference>
<sequence length="150" mass="16788">MVKSYLLLVQLLTMSAVCNALAVPAGETETTLDLTSAAPDNRDSKRVLYGLGDSNEHAPEERMALGGWEEAGASTGKVVEEAFDKKKTIWFKVKSMLSNLKQQYKQDRLIQERESKERYKENLRKNAIFIARDGEGNLVQVPAPPQPHLE</sequence>
<keyword evidence="1" id="KW-0732">Signal</keyword>
<reference evidence="2" key="1">
    <citation type="submission" date="2022-12" db="EMBL/GenBank/DDBJ databases">
        <authorList>
            <person name="Webb A."/>
        </authorList>
    </citation>
    <scope>NUCLEOTIDE SEQUENCE</scope>
    <source>
        <strain evidence="2">Hp1</strain>
    </source>
</reference>
<accession>A0AAV0THD8</accession>
<feature type="chain" id="PRO_5043583795" description="RxLR effector protein" evidence="1">
    <location>
        <begin position="21"/>
        <end position="150"/>
    </location>
</feature>
<dbReference type="AlphaFoldDB" id="A0AAV0THD8"/>
<dbReference type="EMBL" id="CANTFL010000396">
    <property type="protein sequence ID" value="CAI5721940.1"/>
    <property type="molecule type" value="Genomic_DNA"/>
</dbReference>